<dbReference type="AlphaFoldDB" id="E1F1N6"/>
<evidence type="ECO:0000256" key="1">
    <source>
        <dbReference type="SAM" id="MobiDB-lite"/>
    </source>
</evidence>
<dbReference type="OrthoDB" id="10251703at2759"/>
<reference evidence="2 3" key="1">
    <citation type="journal article" date="2010" name="BMC Genomics">
        <title>Genome analysis and comparative genomics of a Giardia intestinalis assemblage E isolate.</title>
        <authorList>
            <person name="Jerlstrom-Hultqvist J."/>
            <person name="Franzen O."/>
            <person name="Ankarklev J."/>
            <person name="Xu F."/>
            <person name="Nohynkova E."/>
            <person name="Andersson J.O."/>
            <person name="Svard S.G."/>
            <person name="Andersson B."/>
        </authorList>
    </citation>
    <scope>NUCLEOTIDE SEQUENCE [LARGE SCALE GENOMIC DNA]</scope>
    <source>
        <strain evidence="2 3">P15</strain>
    </source>
</reference>
<comment type="caution">
    <text evidence="2">The sequence shown here is derived from an EMBL/GenBank/DDBJ whole genome shotgun (WGS) entry which is preliminary data.</text>
</comment>
<evidence type="ECO:0000313" key="3">
    <source>
        <dbReference type="Proteomes" id="UP000008974"/>
    </source>
</evidence>
<organism evidence="2 3">
    <name type="scientific">Giardia intestinalis (strain P15)</name>
    <name type="common">Giardia lamblia</name>
    <dbReference type="NCBI Taxonomy" id="658858"/>
    <lineage>
        <taxon>Eukaryota</taxon>
        <taxon>Metamonada</taxon>
        <taxon>Diplomonadida</taxon>
        <taxon>Hexamitidae</taxon>
        <taxon>Giardiinae</taxon>
        <taxon>Giardia</taxon>
    </lineage>
</organism>
<proteinExistence type="predicted"/>
<dbReference type="VEuPathDB" id="GiardiaDB:GLP15_4722"/>
<evidence type="ECO:0000313" key="2">
    <source>
        <dbReference type="EMBL" id="EFO63583.1"/>
    </source>
</evidence>
<dbReference type="Proteomes" id="UP000008974">
    <property type="component" value="Unassembled WGS sequence"/>
</dbReference>
<dbReference type="EMBL" id="ACVC01000125">
    <property type="protein sequence ID" value="EFO63583.1"/>
    <property type="molecule type" value="Genomic_DNA"/>
</dbReference>
<accession>E1F1N6</accession>
<feature type="region of interest" description="Disordered" evidence="1">
    <location>
        <begin position="248"/>
        <end position="279"/>
    </location>
</feature>
<dbReference type="OMA" id="LEFCNQT"/>
<name>E1F1N6_GIAIA</name>
<gene>
    <name evidence="2" type="ORF">GLP15_4722</name>
</gene>
<sequence length="392" mass="43714">MTNVLAAVKVLHTIFRRYLQRLTFQRISFCIFELLRIPQATRLIDSHATEDVHLILKLQGPEFPPRVVYAFTSNKEYYRVLMDPTLLYGASFQTSGASSRFRGEAAMTRSFVQRTRAVVKYKELFSYDRQARRYVTAMVISPDSPSHSLLEQALLRCNRRITPRKSLPSAKALRARQLRMMFGLSRISEATGGVSQESSIVRAPYQSEHVCDLLDASLLEFCNQTGLAPAHWSALSTPDVHLDFEVRSPANQSPEGSSPPIVDIARTSPQSSSPHDDTAELNLNNMAINSFYPQQTAFLTEKTDPDLGLFLREPRSPHFSPATRIGSGPVHFVAATVSDDPTAPLSCTPTHAILTITPQTPDDVIDAFFSTGNKQEVQTILNEIGLFEELSI</sequence>
<protein>
    <submittedName>
        <fullName evidence="2">Uncharacterized protein</fullName>
    </submittedName>
</protein>